<dbReference type="PROSITE" id="PS51808">
    <property type="entry name" value="CHCH"/>
    <property type="match status" value="1"/>
</dbReference>
<dbReference type="RefSeq" id="XP_013243610.1">
    <property type="nucleotide sequence ID" value="XM_013388156.1"/>
</dbReference>
<feature type="compositionally biased region" description="Polar residues" evidence="3">
    <location>
        <begin position="78"/>
        <end position="101"/>
    </location>
</feature>
<gene>
    <name evidence="4" type="ORF">K437DRAFT_256138</name>
</gene>
<accession>A0A066VYQ1</accession>
<evidence type="ECO:0008006" key="6">
    <source>
        <dbReference type="Google" id="ProtNLM"/>
    </source>
</evidence>
<protein>
    <recommendedName>
        <fullName evidence="6">CHCH domain-containing protein</fullName>
    </recommendedName>
</protein>
<evidence type="ECO:0000313" key="4">
    <source>
        <dbReference type="EMBL" id="KDN46631.1"/>
    </source>
</evidence>
<dbReference type="Pfam" id="PF10203">
    <property type="entry name" value="Pet191_N"/>
    <property type="match status" value="1"/>
</dbReference>
<dbReference type="EMBL" id="JMSN01000034">
    <property type="protein sequence ID" value="KDN46631.1"/>
    <property type="molecule type" value="Genomic_DNA"/>
</dbReference>
<dbReference type="OMA" id="KKTPKEC"/>
<evidence type="ECO:0000256" key="2">
    <source>
        <dbReference type="ARBA" id="ARBA00023157"/>
    </source>
</evidence>
<evidence type="ECO:0000313" key="5">
    <source>
        <dbReference type="Proteomes" id="UP000027361"/>
    </source>
</evidence>
<dbReference type="AlphaFoldDB" id="A0A066VYQ1"/>
<dbReference type="InParanoid" id="A0A066VYQ1"/>
<dbReference type="HOGENOM" id="CLU_138069_3_1_1"/>
<name>A0A066VYQ1_TILAU</name>
<reference evidence="4 5" key="1">
    <citation type="submission" date="2014-05" db="EMBL/GenBank/DDBJ databases">
        <title>Draft genome sequence of a rare smut relative, Tilletiaria anomala UBC 951.</title>
        <authorList>
            <consortium name="DOE Joint Genome Institute"/>
            <person name="Toome M."/>
            <person name="Kuo A."/>
            <person name="Henrissat B."/>
            <person name="Lipzen A."/>
            <person name="Tritt A."/>
            <person name="Yoshinaga Y."/>
            <person name="Zane M."/>
            <person name="Barry K."/>
            <person name="Grigoriev I.V."/>
            <person name="Spatafora J.W."/>
            <person name="Aimea M.C."/>
        </authorList>
    </citation>
    <scope>NUCLEOTIDE SEQUENCE [LARGE SCALE GENOMIC DNA]</scope>
    <source>
        <strain evidence="4 5">UBC 951</strain>
    </source>
</reference>
<dbReference type="InterPro" id="IPR018793">
    <property type="entry name" value="Cyt_c_oxidase_assmbl_Pet191"/>
</dbReference>
<dbReference type="PANTHER" id="PTHR28627:SF1">
    <property type="entry name" value="CYTOCHROME C OXIDASE ASSEMBLY FACTOR 5"/>
    <property type="match status" value="1"/>
</dbReference>
<dbReference type="GeneID" id="25264341"/>
<dbReference type="GO" id="GO:0033617">
    <property type="term" value="P:mitochondrial respiratory chain complex IV assembly"/>
    <property type="evidence" value="ECO:0007669"/>
    <property type="project" value="TreeGrafter"/>
</dbReference>
<proteinExistence type="inferred from homology"/>
<evidence type="ECO:0000256" key="3">
    <source>
        <dbReference type="SAM" id="MobiDB-lite"/>
    </source>
</evidence>
<dbReference type="STRING" id="1037660.A0A066VYQ1"/>
<evidence type="ECO:0000256" key="1">
    <source>
        <dbReference type="ARBA" id="ARBA00007785"/>
    </source>
</evidence>
<dbReference type="OrthoDB" id="282149at2759"/>
<organism evidence="4 5">
    <name type="scientific">Tilletiaria anomala (strain ATCC 24038 / CBS 436.72 / UBC 951)</name>
    <dbReference type="NCBI Taxonomy" id="1037660"/>
    <lineage>
        <taxon>Eukaryota</taxon>
        <taxon>Fungi</taxon>
        <taxon>Dikarya</taxon>
        <taxon>Basidiomycota</taxon>
        <taxon>Ustilaginomycotina</taxon>
        <taxon>Exobasidiomycetes</taxon>
        <taxon>Georgefischeriales</taxon>
        <taxon>Tilletiariaceae</taxon>
        <taxon>Tilletiaria</taxon>
    </lineage>
</organism>
<sequence length="101" mass="10953">MVSSCQPIRDDLAACLLASDCVVKEGNSPKDCLQSHLRDLPMDCQHLYKSYVECRRGLLDMRKRFRGMAPTPGRSNLAPGSTTNVETAASSGTDASQQVPP</sequence>
<dbReference type="PANTHER" id="PTHR28627">
    <property type="entry name" value="CYTOCHROME C OXIDASE ASSEMBLY FACTOR 5"/>
    <property type="match status" value="1"/>
</dbReference>
<dbReference type="FunCoup" id="A0A066VYQ1">
    <property type="interactions" value="129"/>
</dbReference>
<dbReference type="GO" id="GO:0005739">
    <property type="term" value="C:mitochondrion"/>
    <property type="evidence" value="ECO:0007669"/>
    <property type="project" value="TreeGrafter"/>
</dbReference>
<comment type="similarity">
    <text evidence="1">Belongs to the PET191 family.</text>
</comment>
<keyword evidence="5" id="KW-1185">Reference proteome</keyword>
<feature type="region of interest" description="Disordered" evidence="3">
    <location>
        <begin position="67"/>
        <end position="101"/>
    </location>
</feature>
<dbReference type="Proteomes" id="UP000027361">
    <property type="component" value="Unassembled WGS sequence"/>
</dbReference>
<keyword evidence="2" id="KW-1015">Disulfide bond</keyword>
<comment type="caution">
    <text evidence="4">The sequence shown here is derived from an EMBL/GenBank/DDBJ whole genome shotgun (WGS) entry which is preliminary data.</text>
</comment>